<dbReference type="InterPro" id="IPR000914">
    <property type="entry name" value="SBP_5_dom"/>
</dbReference>
<gene>
    <name evidence="6" type="ORF">LARV_00019</name>
</gene>
<keyword evidence="3 4" id="KW-0732">Signal</keyword>
<evidence type="ECO:0000256" key="1">
    <source>
        <dbReference type="ARBA" id="ARBA00005695"/>
    </source>
</evidence>
<evidence type="ECO:0000313" key="7">
    <source>
        <dbReference type="Proteomes" id="UP000055060"/>
    </source>
</evidence>
<dbReference type="STRING" id="360412.LARV_00019"/>
<reference evidence="6" key="1">
    <citation type="submission" date="2015-07" db="EMBL/GenBank/DDBJ databases">
        <title>Draft Genome Sequences of Anaerolinea thermolimosa IMO-1, Bellilinea caldifistulae GOMI-1, Leptolinea tardivitalis YMTK-2, Levilinea saccharolytica KIBI-1,Longilinea arvoryzae KOME-1, Previously Described as Members of the Anaerolineaceae (Chloroflexi).</title>
        <authorList>
            <person name="Sekiguchi Y."/>
            <person name="Ohashi A."/>
            <person name="Matsuura N."/>
            <person name="Tourlousse M.D."/>
        </authorList>
    </citation>
    <scope>NUCLEOTIDE SEQUENCE [LARGE SCALE GENOMIC DNA]</scope>
    <source>
        <strain evidence="6">KOME-1</strain>
    </source>
</reference>
<evidence type="ECO:0000256" key="4">
    <source>
        <dbReference type="SAM" id="SignalP"/>
    </source>
</evidence>
<dbReference type="PANTHER" id="PTHR30290">
    <property type="entry name" value="PERIPLASMIC BINDING COMPONENT OF ABC TRANSPORTER"/>
    <property type="match status" value="1"/>
</dbReference>
<dbReference type="InterPro" id="IPR039424">
    <property type="entry name" value="SBP_5"/>
</dbReference>
<dbReference type="GO" id="GO:0042597">
    <property type="term" value="C:periplasmic space"/>
    <property type="evidence" value="ECO:0007669"/>
    <property type="project" value="UniProtKB-ARBA"/>
</dbReference>
<name>A0A0S7B596_9CHLR</name>
<evidence type="ECO:0000256" key="2">
    <source>
        <dbReference type="ARBA" id="ARBA00022448"/>
    </source>
</evidence>
<evidence type="ECO:0000313" key="6">
    <source>
        <dbReference type="EMBL" id="GAP12287.1"/>
    </source>
</evidence>
<organism evidence="6">
    <name type="scientific">Longilinea arvoryzae</name>
    <dbReference type="NCBI Taxonomy" id="360412"/>
    <lineage>
        <taxon>Bacteria</taxon>
        <taxon>Bacillati</taxon>
        <taxon>Chloroflexota</taxon>
        <taxon>Anaerolineae</taxon>
        <taxon>Anaerolineales</taxon>
        <taxon>Anaerolineaceae</taxon>
        <taxon>Longilinea</taxon>
    </lineage>
</organism>
<evidence type="ECO:0000256" key="3">
    <source>
        <dbReference type="ARBA" id="ARBA00022729"/>
    </source>
</evidence>
<dbReference type="InterPro" id="IPR030678">
    <property type="entry name" value="Peptide/Ni-bd"/>
</dbReference>
<dbReference type="SUPFAM" id="SSF53850">
    <property type="entry name" value="Periplasmic binding protein-like II"/>
    <property type="match status" value="1"/>
</dbReference>
<feature type="signal peptide" evidence="4">
    <location>
        <begin position="1"/>
        <end position="24"/>
    </location>
</feature>
<keyword evidence="7" id="KW-1185">Reference proteome</keyword>
<dbReference type="Gene3D" id="3.40.190.10">
    <property type="entry name" value="Periplasmic binding protein-like II"/>
    <property type="match status" value="1"/>
</dbReference>
<dbReference type="GO" id="GO:0043190">
    <property type="term" value="C:ATP-binding cassette (ABC) transporter complex"/>
    <property type="evidence" value="ECO:0007669"/>
    <property type="project" value="InterPro"/>
</dbReference>
<dbReference type="Proteomes" id="UP000055060">
    <property type="component" value="Unassembled WGS sequence"/>
</dbReference>
<proteinExistence type="inferred from homology"/>
<dbReference type="CDD" id="cd08513">
    <property type="entry name" value="PBP2_thermophilic_Hb8_like"/>
    <property type="match status" value="1"/>
</dbReference>
<dbReference type="GO" id="GO:1904680">
    <property type="term" value="F:peptide transmembrane transporter activity"/>
    <property type="evidence" value="ECO:0007669"/>
    <property type="project" value="TreeGrafter"/>
</dbReference>
<dbReference type="EMBL" id="DF967972">
    <property type="protein sequence ID" value="GAP12287.1"/>
    <property type="molecule type" value="Genomic_DNA"/>
</dbReference>
<sequence length="648" mass="70273">MKRFHFTRNIIPLFALILLGAILAACQSAGLPTPTPTATEVLPTPTATPEPPRSLTICLGQEPQSLYIYGSTTRSSWSVLEAVYDGPVDTHNFEAQPVILEKIPSLSDGDAIYQPAAVKAGDEVLDANGDLVTLAKGAKVFPSGCRDMSCAIEWDGQSELQMDSLQITFKLINGVQWSDGTAVTAQDSLFSYQLASDAATPVSKTLADRTAAYEAVDDLTVRWTGKPGYVTHRFADHFWQPLPQHAWGGHSAAELLTSDDANRKPLGWGAYVIDEWTAGDHITLKKNPAYFRAGEGLPKFDTLTYRFLSADGNTDLAAMLTGECDLIDQSTLLEDQLSAVLELQNSGKLKAYIGQGPEWEHLDFGIVPASYDDGYQPESDRADFFSDVRVRQAVAACINREALNTDLMAGQSAAPNSFLAPTHPWLATDLSVQGYDPQRAASLLAEAGWVDQDGDPETPLQANGTGTAPAGTPFSVTYLTTQAGLRQQMAEKISGMLKQCGIEVKINTLSPEQLYTAGPDGDLFGRKFDLAEFAWQAGKGTPCYLYTTPQIPNAQNLWVGANITGYSSVEYDAACRAAELANPEQPEGLQAHHAVQEKFVTDLPVIPLLYRLKISVSRPDFCGFSLDVSARNEFWGVESYDYGVTCTP</sequence>
<keyword evidence="2" id="KW-0813">Transport</keyword>
<protein>
    <submittedName>
        <fullName evidence="6">ABC-type dipeptide transport system, periplasmic component</fullName>
    </submittedName>
</protein>
<feature type="chain" id="PRO_5006632821" evidence="4">
    <location>
        <begin position="25"/>
        <end position="648"/>
    </location>
</feature>
<dbReference type="PIRSF" id="PIRSF002741">
    <property type="entry name" value="MppA"/>
    <property type="match status" value="1"/>
</dbReference>
<dbReference type="GO" id="GO:0015833">
    <property type="term" value="P:peptide transport"/>
    <property type="evidence" value="ECO:0007669"/>
    <property type="project" value="TreeGrafter"/>
</dbReference>
<evidence type="ECO:0000259" key="5">
    <source>
        <dbReference type="Pfam" id="PF00496"/>
    </source>
</evidence>
<dbReference type="PROSITE" id="PS51257">
    <property type="entry name" value="PROKAR_LIPOPROTEIN"/>
    <property type="match status" value="1"/>
</dbReference>
<dbReference type="Pfam" id="PF00496">
    <property type="entry name" value="SBP_bac_5"/>
    <property type="match status" value="1"/>
</dbReference>
<dbReference type="AlphaFoldDB" id="A0A0S7B596"/>
<dbReference type="RefSeq" id="WP_075071730.1">
    <property type="nucleotide sequence ID" value="NZ_DF967972.1"/>
</dbReference>
<accession>A0A0S7B596</accession>
<dbReference type="Gene3D" id="3.10.105.10">
    <property type="entry name" value="Dipeptide-binding Protein, Domain 3"/>
    <property type="match status" value="1"/>
</dbReference>
<feature type="domain" description="Solute-binding protein family 5" evidence="5">
    <location>
        <begin position="160"/>
        <end position="547"/>
    </location>
</feature>
<dbReference type="OrthoDB" id="9772924at2"/>
<comment type="similarity">
    <text evidence="1">Belongs to the bacterial solute-binding protein 5 family.</text>
</comment>
<dbReference type="PANTHER" id="PTHR30290:SF9">
    <property type="entry name" value="OLIGOPEPTIDE-BINDING PROTEIN APPA"/>
    <property type="match status" value="1"/>
</dbReference>